<evidence type="ECO:0000256" key="1">
    <source>
        <dbReference type="SAM" id="MobiDB-lite"/>
    </source>
</evidence>
<dbReference type="Proteomes" id="UP000185469">
    <property type="component" value="Chromosome"/>
</dbReference>
<sequence>MPGCEDDATGIPVLPGGPTAPPTLPDPCPEGLLREVLFAIFGPDGRGRRRVGPSTGGGPRC</sequence>
<evidence type="ECO:0000313" key="3">
    <source>
        <dbReference type="Proteomes" id="UP000185469"/>
    </source>
</evidence>
<dbReference type="KEGG" id="csph:CSPHI_02020"/>
<dbReference type="RefSeq" id="WP_075691264.1">
    <property type="nucleotide sequence ID" value="NZ_CP009248.1"/>
</dbReference>
<organism evidence="2 3">
    <name type="scientific">Corynebacterium sphenisci DSM 44792</name>
    <dbReference type="NCBI Taxonomy" id="1437874"/>
    <lineage>
        <taxon>Bacteria</taxon>
        <taxon>Bacillati</taxon>
        <taxon>Actinomycetota</taxon>
        <taxon>Actinomycetes</taxon>
        <taxon>Mycobacteriales</taxon>
        <taxon>Corynebacteriaceae</taxon>
        <taxon>Corynebacterium</taxon>
    </lineage>
</organism>
<dbReference type="AlphaFoldDB" id="A0A1L7CVZ1"/>
<feature type="region of interest" description="Disordered" evidence="1">
    <location>
        <begin position="42"/>
        <end position="61"/>
    </location>
</feature>
<dbReference type="EMBL" id="CP009248">
    <property type="protein sequence ID" value="APT90055.1"/>
    <property type="molecule type" value="Genomic_DNA"/>
</dbReference>
<protein>
    <submittedName>
        <fullName evidence="2">Uncharacterized protein</fullName>
    </submittedName>
</protein>
<feature type="region of interest" description="Disordered" evidence="1">
    <location>
        <begin position="1"/>
        <end position="28"/>
    </location>
</feature>
<evidence type="ECO:0000313" key="2">
    <source>
        <dbReference type="EMBL" id="APT90055.1"/>
    </source>
</evidence>
<dbReference type="STRING" id="1437874.CSPHI_02020"/>
<proteinExistence type="predicted"/>
<keyword evidence="3" id="KW-1185">Reference proteome</keyword>
<reference evidence="2 3" key="1">
    <citation type="submission" date="2014-08" db="EMBL/GenBank/DDBJ databases">
        <title>Complete genome sequence of Corynebacterium sphenisci CECT 5990(T) (=DSM 44792(T)), isolated from healthy wild penguins.</title>
        <authorList>
            <person name="Ruckert C."/>
            <person name="Albersmeier A."/>
            <person name="Winkler A."/>
            <person name="Kalinowski J."/>
        </authorList>
    </citation>
    <scope>NUCLEOTIDE SEQUENCE [LARGE SCALE GENOMIC DNA]</scope>
    <source>
        <strain evidence="2 3">DSM 44792</strain>
    </source>
</reference>
<accession>A0A1L7CVZ1</accession>
<gene>
    <name evidence="2" type="ORF">CSPHI_02020</name>
</gene>
<feature type="compositionally biased region" description="Pro residues" evidence="1">
    <location>
        <begin position="18"/>
        <end position="28"/>
    </location>
</feature>
<name>A0A1L7CVZ1_9CORY</name>